<keyword evidence="7" id="KW-0325">Glycoprotein</keyword>
<dbReference type="Gene3D" id="3.90.550.10">
    <property type="entry name" value="Spore Coat Polysaccharide Biosynthesis Protein SpsA, Chain A"/>
    <property type="match status" value="1"/>
</dbReference>
<keyword evidence="4 8" id="KW-0812">Transmembrane</keyword>
<keyword evidence="10" id="KW-1185">Reference proteome</keyword>
<dbReference type="GO" id="GO:0016757">
    <property type="term" value="F:glycosyltransferase activity"/>
    <property type="evidence" value="ECO:0007669"/>
    <property type="project" value="UniProtKB-KW"/>
</dbReference>
<organism evidence="9 10">
    <name type="scientific">Gomphillus americanus</name>
    <dbReference type="NCBI Taxonomy" id="1940652"/>
    <lineage>
        <taxon>Eukaryota</taxon>
        <taxon>Fungi</taxon>
        <taxon>Dikarya</taxon>
        <taxon>Ascomycota</taxon>
        <taxon>Pezizomycotina</taxon>
        <taxon>Lecanoromycetes</taxon>
        <taxon>OSLEUM clade</taxon>
        <taxon>Ostropomycetidae</taxon>
        <taxon>Ostropales</taxon>
        <taxon>Graphidaceae</taxon>
        <taxon>Gomphilloideae</taxon>
        <taxon>Gomphillus</taxon>
    </lineage>
</organism>
<sequence>MIVLICAFPIWWTCLAYRYLRIFVNELAFLMHQNIPVPTHPTLSSKDVTVVIPCLDGNGIEATLRSVLVTEPAKVILVTIHANLERAKSMLKGSETFGDVLVMSVPQANKRKQMMHALSEIDTPVTVFADDDVTWPITLLPWMLAPLEDDRYGGVGTNQWLRDAACPSFMERFWRFLNLLYLQRRNFDCSACNHLDGGLPCLSGRTVAYRTKMIKDKAFIDGFENEVWGFGKGYRLAVDDDNFVTRWTYSHGYKIAFQYHREAEVLTELETNSRYLKQCLRWSRSNWRSNCTSMFVERHVWKQHPWSSYAVFLTTLTHWAPLWDVGLWLHRPEGRFTFWLLLSIMAFSKIIKLVPIFMRNPYQILWLPLSILFGQFHALIKFYALLTLHVTTWGSRDGADENDDFRMREIKEPDGLKVLPISKNELMIDPGRPTSTTYGEQSLEHPPKSLLKSAPCYIKPYASHNYQTSKFQVTKQNLIITSGGF</sequence>
<gene>
    <name evidence="9" type="ORF">GOMPHAMPRED_006649</name>
</gene>
<dbReference type="AlphaFoldDB" id="A0A8H3IUF9"/>
<feature type="transmembrane region" description="Helical" evidence="8">
    <location>
        <begin position="336"/>
        <end position="358"/>
    </location>
</feature>
<dbReference type="OrthoDB" id="2849215at2759"/>
<dbReference type="Proteomes" id="UP000664169">
    <property type="component" value="Unassembled WGS sequence"/>
</dbReference>
<reference evidence="9" key="1">
    <citation type="submission" date="2021-03" db="EMBL/GenBank/DDBJ databases">
        <authorList>
            <person name="Tagirdzhanova G."/>
        </authorList>
    </citation>
    <scope>NUCLEOTIDE SEQUENCE</scope>
</reference>
<keyword evidence="2" id="KW-0328">Glycosyltransferase</keyword>
<name>A0A8H3IUF9_9LECA</name>
<evidence type="ECO:0000313" key="10">
    <source>
        <dbReference type="Proteomes" id="UP000664169"/>
    </source>
</evidence>
<protein>
    <submittedName>
        <fullName evidence="9">Uncharacterized protein</fullName>
    </submittedName>
</protein>
<keyword evidence="3" id="KW-0808">Transferase</keyword>
<feature type="transmembrane region" description="Helical" evidence="8">
    <location>
        <begin position="364"/>
        <end position="386"/>
    </location>
</feature>
<proteinExistence type="predicted"/>
<dbReference type="SUPFAM" id="SSF53448">
    <property type="entry name" value="Nucleotide-diphospho-sugar transferases"/>
    <property type="match status" value="1"/>
</dbReference>
<evidence type="ECO:0000256" key="6">
    <source>
        <dbReference type="ARBA" id="ARBA00023136"/>
    </source>
</evidence>
<evidence type="ECO:0000256" key="3">
    <source>
        <dbReference type="ARBA" id="ARBA00022679"/>
    </source>
</evidence>
<evidence type="ECO:0000256" key="5">
    <source>
        <dbReference type="ARBA" id="ARBA00022989"/>
    </source>
</evidence>
<dbReference type="PANTHER" id="PTHR47844:SF1">
    <property type="entry name" value="EXOSTOSIN-LIKE 2"/>
    <property type="match status" value="1"/>
</dbReference>
<evidence type="ECO:0000313" key="9">
    <source>
        <dbReference type="EMBL" id="CAF9932723.1"/>
    </source>
</evidence>
<dbReference type="GO" id="GO:0016020">
    <property type="term" value="C:membrane"/>
    <property type="evidence" value="ECO:0007669"/>
    <property type="project" value="UniProtKB-SubCell"/>
</dbReference>
<accession>A0A8H3IUF9</accession>
<evidence type="ECO:0000256" key="8">
    <source>
        <dbReference type="SAM" id="Phobius"/>
    </source>
</evidence>
<evidence type="ECO:0000256" key="2">
    <source>
        <dbReference type="ARBA" id="ARBA00022676"/>
    </source>
</evidence>
<dbReference type="InterPro" id="IPR029044">
    <property type="entry name" value="Nucleotide-diphossugar_trans"/>
</dbReference>
<evidence type="ECO:0000256" key="7">
    <source>
        <dbReference type="ARBA" id="ARBA00023180"/>
    </source>
</evidence>
<keyword evidence="5 8" id="KW-1133">Transmembrane helix</keyword>
<dbReference type="PANTHER" id="PTHR47844">
    <property type="entry name" value="SYNTHASE CPS1, PUTATIVE (AFU_ORTHOLOGUE AFUA_7G02500)-RELATED"/>
    <property type="match status" value="1"/>
</dbReference>
<comment type="subcellular location">
    <subcellularLocation>
        <location evidence="1">Membrane</location>
    </subcellularLocation>
</comment>
<dbReference type="InterPro" id="IPR052427">
    <property type="entry name" value="Glycosyltrans_GT2/GT47"/>
</dbReference>
<keyword evidence="6 8" id="KW-0472">Membrane</keyword>
<dbReference type="EMBL" id="CAJPDQ010000047">
    <property type="protein sequence ID" value="CAF9932723.1"/>
    <property type="molecule type" value="Genomic_DNA"/>
</dbReference>
<dbReference type="CDD" id="cd06434">
    <property type="entry name" value="GT2_HAS"/>
    <property type="match status" value="1"/>
</dbReference>
<comment type="caution">
    <text evidence="9">The sequence shown here is derived from an EMBL/GenBank/DDBJ whole genome shotgun (WGS) entry which is preliminary data.</text>
</comment>
<evidence type="ECO:0000256" key="4">
    <source>
        <dbReference type="ARBA" id="ARBA00022692"/>
    </source>
</evidence>
<dbReference type="Pfam" id="PF13641">
    <property type="entry name" value="Glyco_tranf_2_3"/>
    <property type="match status" value="1"/>
</dbReference>
<evidence type="ECO:0000256" key="1">
    <source>
        <dbReference type="ARBA" id="ARBA00004370"/>
    </source>
</evidence>